<evidence type="ECO:0000313" key="6">
    <source>
        <dbReference type="EMBL" id="ODV97457.1"/>
    </source>
</evidence>
<dbReference type="InterPro" id="IPR036390">
    <property type="entry name" value="WH_DNA-bd_sf"/>
</dbReference>
<dbReference type="GO" id="GO:0006511">
    <property type="term" value="P:ubiquitin-dependent protein catabolic process"/>
    <property type="evidence" value="ECO:0007669"/>
    <property type="project" value="InterPro"/>
</dbReference>
<evidence type="ECO:0000256" key="3">
    <source>
        <dbReference type="RuleBase" id="RU003829"/>
    </source>
</evidence>
<dbReference type="Gene3D" id="3.30.230.130">
    <property type="entry name" value="Cullin, Chain C, Domain 2"/>
    <property type="match status" value="1"/>
</dbReference>
<accession>A0A1E4U0E4</accession>
<dbReference type="SUPFAM" id="SSF46785">
    <property type="entry name" value="Winged helix' DNA-binding domain"/>
    <property type="match status" value="1"/>
</dbReference>
<dbReference type="Pfam" id="PF26557">
    <property type="entry name" value="Cullin_AB"/>
    <property type="match status" value="1"/>
</dbReference>
<dbReference type="GO" id="GO:0031625">
    <property type="term" value="F:ubiquitin protein ligase binding"/>
    <property type="evidence" value="ECO:0007669"/>
    <property type="project" value="InterPro"/>
</dbReference>
<dbReference type="Gene3D" id="1.10.10.10">
    <property type="entry name" value="Winged helix-like DNA-binding domain superfamily/Winged helix DNA-binding domain"/>
    <property type="match status" value="1"/>
</dbReference>
<dbReference type="PANTHER" id="PTHR11932">
    <property type="entry name" value="CULLIN"/>
    <property type="match status" value="1"/>
</dbReference>
<evidence type="ECO:0000256" key="2">
    <source>
        <dbReference type="PROSITE-ProRule" id="PRU00330"/>
    </source>
</evidence>
<reference evidence="7" key="1">
    <citation type="submission" date="2016-05" db="EMBL/GenBank/DDBJ databases">
        <title>Comparative genomics of biotechnologically important yeasts.</title>
        <authorList>
            <consortium name="DOE Joint Genome Institute"/>
            <person name="Riley R."/>
            <person name="Haridas S."/>
            <person name="Wolfe K.H."/>
            <person name="Lopes M.R."/>
            <person name="Hittinger C.T."/>
            <person name="Goker M."/>
            <person name="Salamov A."/>
            <person name="Wisecaver J."/>
            <person name="Long T.M."/>
            <person name="Aerts A.L."/>
            <person name="Barry K."/>
            <person name="Choi C."/>
            <person name="Clum A."/>
            <person name="Coughlan A.Y."/>
            <person name="Deshpande S."/>
            <person name="Douglass A.P."/>
            <person name="Hanson S.J."/>
            <person name="Klenk H.-P."/>
            <person name="Labutti K."/>
            <person name="Lapidus A."/>
            <person name="Lindquist E."/>
            <person name="Lipzen A."/>
            <person name="Meier-Kolthoff J.P."/>
            <person name="Ohm R.A."/>
            <person name="Otillar R.P."/>
            <person name="Pangilinan J."/>
            <person name="Peng Y."/>
            <person name="Rokas A."/>
            <person name="Rosa C.A."/>
            <person name="Scheuner C."/>
            <person name="Sibirny A.A."/>
            <person name="Slot J.C."/>
            <person name="Stielow J.B."/>
            <person name="Sun H."/>
            <person name="Kurtzman C.P."/>
            <person name="Blackwell M."/>
            <person name="Grigoriev I.V."/>
            <person name="Jeffries T.W."/>
        </authorList>
    </citation>
    <scope>NUCLEOTIDE SEQUENCE [LARGE SCALE GENOMIC DNA]</scope>
    <source>
        <strain evidence="7">NRRL Y-2460</strain>
    </source>
</reference>
<dbReference type="InterPro" id="IPR045093">
    <property type="entry name" value="Cullin"/>
</dbReference>
<dbReference type="InterPro" id="IPR019559">
    <property type="entry name" value="Cullin_neddylation_domain"/>
</dbReference>
<keyword evidence="7" id="KW-1185">Reference proteome</keyword>
<dbReference type="AlphaFoldDB" id="A0A1E4U0E4"/>
<dbReference type="EMBL" id="KV454012">
    <property type="protein sequence ID" value="ODV97457.1"/>
    <property type="molecule type" value="Genomic_DNA"/>
</dbReference>
<organism evidence="6 7">
    <name type="scientific">Pachysolen tannophilus NRRL Y-2460</name>
    <dbReference type="NCBI Taxonomy" id="669874"/>
    <lineage>
        <taxon>Eukaryota</taxon>
        <taxon>Fungi</taxon>
        <taxon>Dikarya</taxon>
        <taxon>Ascomycota</taxon>
        <taxon>Saccharomycotina</taxon>
        <taxon>Pichiomycetes</taxon>
        <taxon>Pachysolenaceae</taxon>
        <taxon>Pachysolen</taxon>
    </lineage>
</organism>
<dbReference type="Pfam" id="PF10557">
    <property type="entry name" value="Cullin_Nedd8"/>
    <property type="match status" value="1"/>
</dbReference>
<dbReference type="InterPro" id="IPR001373">
    <property type="entry name" value="Cullin_N"/>
</dbReference>
<dbReference type="Gene3D" id="1.20.1310.10">
    <property type="entry name" value="Cullin Repeats"/>
    <property type="match status" value="3"/>
</dbReference>
<dbReference type="InterPro" id="IPR036388">
    <property type="entry name" value="WH-like_DNA-bd_sf"/>
</dbReference>
<dbReference type="SMART" id="SM00182">
    <property type="entry name" value="CULLIN"/>
    <property type="match status" value="1"/>
</dbReference>
<dbReference type="PROSITE" id="PS50069">
    <property type="entry name" value="CULLIN_2"/>
    <property type="match status" value="1"/>
</dbReference>
<dbReference type="SMART" id="SM00884">
    <property type="entry name" value="Cullin_Nedd8"/>
    <property type="match status" value="1"/>
</dbReference>
<evidence type="ECO:0000313" key="7">
    <source>
        <dbReference type="Proteomes" id="UP000094236"/>
    </source>
</evidence>
<evidence type="ECO:0000256" key="4">
    <source>
        <dbReference type="SAM" id="MobiDB-lite"/>
    </source>
</evidence>
<evidence type="ECO:0000256" key="1">
    <source>
        <dbReference type="ARBA" id="ARBA00006019"/>
    </source>
</evidence>
<dbReference type="InterPro" id="IPR016159">
    <property type="entry name" value="Cullin_repeat-like_dom_sf"/>
</dbReference>
<evidence type="ECO:0000259" key="5">
    <source>
        <dbReference type="PROSITE" id="PS50069"/>
    </source>
</evidence>
<proteinExistence type="inferred from homology"/>
<feature type="region of interest" description="Disordered" evidence="4">
    <location>
        <begin position="707"/>
        <end position="734"/>
    </location>
</feature>
<sequence>MSLNDILAKFPANDSLSGIVGSLCSGNDKKQSNLRSILDNSSNSILENSTKRHKISSVSKEEKTVEFKKALDEIENIIEQALNDKSIIYEVHYQQVELICKEGQNLKLYQLLTKKLDLFFTNEFLPKVQHSILENPSLAVENFVKYWNLWSSKLSNLKLIFLYLDSNYLLYSTSRLQIYEYGMNLFTDNLVKCHEGNPGLNLYEPNELKTRYVIFENFINLLKDALLNNNEEMETEMLDSSYNLLFEFVKIIKLLDSDKKVKFSSLFTDLISRTFSVLQDRWLYIEDGELNLNYISEAVIKFQFIFRILKFYYYDQLHSSYFDSIQFKIIKMLIFDNLDFIYDKLLPKLLENQKNLEIKILFDQFKKWHQDYTLFADVYSKIFLSKVSKALNKNSSDPGIINDLLNIQETCKIDLKASFGDDVRFDLKARDAFTTAVNSNEKLLVEALVKYIDDNVRSKNEDNLSKITSIFKVFKDKDYFQEIYSRELTRRLAFKRNVNIELERYVFRLLSEIAGPLYTTGFEKMLEDIINSKFITESFNEKAEKIYSFKFELLLLHSLYWIYLKKSQDKIKVDFTLPDQINNLLNDIEKSYKESNESKKLSWCYNLNQITLARSFKNGKKKELSLSLLQGSILLLFDEGDELTFEYILQKLNIKDKYLLAANIASLCNGKHQILICSSKTNKYKPKDTFKINENFTSNSASINIKPPSSSKFSSKGSLPELASTSSPSSSSTGASVFEIDEKLSCTVVRVMKFNKVLNHHDLVKKVHKEVNNDHTIIDIKKVVEDLINREFIKRVEKDKYEYIP</sequence>
<dbReference type="SUPFAM" id="SSF74788">
    <property type="entry name" value="Cullin repeat-like"/>
    <property type="match status" value="1"/>
</dbReference>
<dbReference type="InterPro" id="IPR036317">
    <property type="entry name" value="Cullin_homology_sf"/>
</dbReference>
<gene>
    <name evidence="6" type="ORF">PACTADRAFT_32922</name>
</gene>
<dbReference type="Pfam" id="PF00888">
    <property type="entry name" value="Cullin"/>
    <property type="match status" value="1"/>
</dbReference>
<dbReference type="InterPro" id="IPR016158">
    <property type="entry name" value="Cullin_homology"/>
</dbReference>
<dbReference type="Proteomes" id="UP000094236">
    <property type="component" value="Unassembled WGS sequence"/>
</dbReference>
<dbReference type="OrthoDB" id="27073at2759"/>
<dbReference type="SUPFAM" id="SSF75632">
    <property type="entry name" value="Cullin homology domain"/>
    <property type="match status" value="1"/>
</dbReference>
<dbReference type="STRING" id="669874.A0A1E4U0E4"/>
<comment type="similarity">
    <text evidence="1 2 3">Belongs to the cullin family.</text>
</comment>
<feature type="domain" description="Cullin family profile" evidence="5">
    <location>
        <begin position="443"/>
        <end position="659"/>
    </location>
</feature>
<protein>
    <recommendedName>
        <fullName evidence="5">Cullin family profile domain-containing protein</fullName>
    </recommendedName>
</protein>
<dbReference type="InterPro" id="IPR059120">
    <property type="entry name" value="Cullin-like_AB"/>
</dbReference>
<name>A0A1E4U0E4_PACTA</name>